<dbReference type="PANTHER" id="PTHR44653">
    <property type="entry name" value="DNAJ HOMOLOG SUBFAMILY C MEMBER 1"/>
    <property type="match status" value="1"/>
</dbReference>
<dbReference type="GO" id="GO:0012505">
    <property type="term" value="C:endomembrane system"/>
    <property type="evidence" value="ECO:0007669"/>
    <property type="project" value="UniProtKB-SubCell"/>
</dbReference>
<feature type="domain" description="J" evidence="8">
    <location>
        <begin position="60"/>
        <end position="144"/>
    </location>
</feature>
<comment type="caution">
    <text evidence="9">The sequence shown here is derived from an EMBL/GenBank/DDBJ whole genome shotgun (WGS) entry which is preliminary data.</text>
</comment>
<protein>
    <submittedName>
        <fullName evidence="9">Putative J domain-containing protein C2E1P5.03</fullName>
    </submittedName>
</protein>
<evidence type="ECO:0000259" key="8">
    <source>
        <dbReference type="PROSITE" id="PS50076"/>
    </source>
</evidence>
<accession>A0A420IKJ3</accession>
<dbReference type="SMART" id="SM00271">
    <property type="entry name" value="DnaJ"/>
    <property type="match status" value="1"/>
</dbReference>
<gene>
    <name evidence="9" type="ORF">GcM1_236089</name>
</gene>
<evidence type="ECO:0000256" key="2">
    <source>
        <dbReference type="ARBA" id="ARBA00022729"/>
    </source>
</evidence>
<feature type="chain" id="PRO_5019027707" evidence="7">
    <location>
        <begin position="23"/>
        <end position="390"/>
    </location>
</feature>
<evidence type="ECO:0000256" key="1">
    <source>
        <dbReference type="ARBA" id="ARBA00022692"/>
    </source>
</evidence>
<dbReference type="PANTHER" id="PTHR44653:SF2">
    <property type="entry name" value="DNAJ HOMOLOG SUBFAMILY C MEMBER 1"/>
    <property type="match status" value="1"/>
</dbReference>
<feature type="signal peptide" evidence="7">
    <location>
        <begin position="1"/>
        <end position="22"/>
    </location>
</feature>
<evidence type="ECO:0000256" key="6">
    <source>
        <dbReference type="SAM" id="Phobius"/>
    </source>
</evidence>
<evidence type="ECO:0000256" key="4">
    <source>
        <dbReference type="ARBA" id="ARBA00023136"/>
    </source>
</evidence>
<evidence type="ECO:0000313" key="10">
    <source>
        <dbReference type="Proteomes" id="UP000285326"/>
    </source>
</evidence>
<dbReference type="AlphaFoldDB" id="A0A420IKJ3"/>
<dbReference type="Proteomes" id="UP000285326">
    <property type="component" value="Unassembled WGS sequence"/>
</dbReference>
<dbReference type="PROSITE" id="PS50076">
    <property type="entry name" value="DNAJ_2"/>
    <property type="match status" value="1"/>
</dbReference>
<evidence type="ECO:0000256" key="7">
    <source>
        <dbReference type="SAM" id="SignalP"/>
    </source>
</evidence>
<keyword evidence="1 6" id="KW-0812">Transmembrane</keyword>
<name>A0A420IKJ3_9PEZI</name>
<dbReference type="EMBL" id="MCBS01023625">
    <property type="protein sequence ID" value="RKF75066.1"/>
    <property type="molecule type" value="Genomic_DNA"/>
</dbReference>
<dbReference type="Pfam" id="PF00226">
    <property type="entry name" value="DnaJ"/>
    <property type="match status" value="1"/>
</dbReference>
<evidence type="ECO:0000313" key="9">
    <source>
        <dbReference type="EMBL" id="RKF75066.1"/>
    </source>
</evidence>
<organism evidence="9 10">
    <name type="scientific">Golovinomyces cichoracearum</name>
    <dbReference type="NCBI Taxonomy" id="62708"/>
    <lineage>
        <taxon>Eukaryota</taxon>
        <taxon>Fungi</taxon>
        <taxon>Dikarya</taxon>
        <taxon>Ascomycota</taxon>
        <taxon>Pezizomycotina</taxon>
        <taxon>Leotiomycetes</taxon>
        <taxon>Erysiphales</taxon>
        <taxon>Erysiphaceae</taxon>
        <taxon>Golovinomyces</taxon>
    </lineage>
</organism>
<dbReference type="InterPro" id="IPR052606">
    <property type="entry name" value="DnaJ_domain_protein"/>
</dbReference>
<dbReference type="InterPro" id="IPR001623">
    <property type="entry name" value="DnaJ_domain"/>
</dbReference>
<dbReference type="InterPro" id="IPR036869">
    <property type="entry name" value="J_dom_sf"/>
</dbReference>
<comment type="subcellular location">
    <subcellularLocation>
        <location evidence="5">Endomembrane system</location>
        <topology evidence="5">Single-pass membrane protein</topology>
    </subcellularLocation>
</comment>
<evidence type="ECO:0000256" key="5">
    <source>
        <dbReference type="ARBA" id="ARBA00037847"/>
    </source>
</evidence>
<keyword evidence="3 6" id="KW-1133">Transmembrane helix</keyword>
<sequence>MKCALVSAYIFTVLFVIVASWSKEALRSSLVVNSLIKISPDQEIFRLRHEVEATEGPGVTFYDFLGTKPSANHDEINKAYRRKSRTLHPDKVKRQLITEKSVKRKPTKAETRAAAKAASDRFARLGIVANILRGPGRERYDHFLNYGFPTWKGTGFYYARFRPGLRTVLVGLFVLVGGVGHWIALYLSWKRQREFIIRYIKFARHTALGDSIPGLEETSASTATMPAEVQAVNRRQRRMQEKDNKKEKKVTAKKTMKPATVIPSESARNRKRVVAENGKILVVDSSGDVYLEQVDEDGETQEFLLHPDELPKPSFTDTALCQLPVWVYSIIITRVFHRKQAIPAENIEDEEELDATDSGRDNFELLESVRKTAENGSNRSYRKKKNHKTK</sequence>
<evidence type="ECO:0000256" key="3">
    <source>
        <dbReference type="ARBA" id="ARBA00022989"/>
    </source>
</evidence>
<feature type="transmembrane region" description="Helical" evidence="6">
    <location>
        <begin position="168"/>
        <end position="189"/>
    </location>
</feature>
<dbReference type="SUPFAM" id="SSF46565">
    <property type="entry name" value="Chaperone J-domain"/>
    <property type="match status" value="1"/>
</dbReference>
<proteinExistence type="predicted"/>
<reference evidence="9 10" key="1">
    <citation type="journal article" date="2018" name="BMC Genomics">
        <title>Comparative genome analyses reveal sequence features reflecting distinct modes of host-adaptation between dicot and monocot powdery mildew.</title>
        <authorList>
            <person name="Wu Y."/>
            <person name="Ma X."/>
            <person name="Pan Z."/>
            <person name="Kale S.D."/>
            <person name="Song Y."/>
            <person name="King H."/>
            <person name="Zhang Q."/>
            <person name="Presley C."/>
            <person name="Deng X."/>
            <person name="Wei C.I."/>
            <person name="Xiao S."/>
        </authorList>
    </citation>
    <scope>NUCLEOTIDE SEQUENCE [LARGE SCALE GENOMIC DNA]</scope>
    <source>
        <strain evidence="9">UMSG1</strain>
    </source>
</reference>
<keyword evidence="2 7" id="KW-0732">Signal</keyword>
<dbReference type="PRINTS" id="PR00625">
    <property type="entry name" value="JDOMAIN"/>
</dbReference>
<dbReference type="CDD" id="cd06257">
    <property type="entry name" value="DnaJ"/>
    <property type="match status" value="1"/>
</dbReference>
<keyword evidence="4 6" id="KW-0472">Membrane</keyword>
<dbReference type="Gene3D" id="1.10.287.110">
    <property type="entry name" value="DnaJ domain"/>
    <property type="match status" value="1"/>
</dbReference>